<protein>
    <submittedName>
        <fullName evidence="1">Uncharacterized protein</fullName>
    </submittedName>
</protein>
<dbReference type="EMBL" id="HACG01003015">
    <property type="protein sequence ID" value="CEK49880.1"/>
    <property type="molecule type" value="Transcribed_RNA"/>
</dbReference>
<reference evidence="1" key="1">
    <citation type="submission" date="2014-12" db="EMBL/GenBank/DDBJ databases">
        <title>Insight into the proteome of Arion vulgaris.</title>
        <authorList>
            <person name="Aradska J."/>
            <person name="Bulat T."/>
            <person name="Smidak R."/>
            <person name="Sarate P."/>
            <person name="Gangsoo J."/>
            <person name="Sialana F."/>
            <person name="Bilban M."/>
            <person name="Lubec G."/>
        </authorList>
    </citation>
    <scope>NUCLEOTIDE SEQUENCE</scope>
    <source>
        <tissue evidence="1">Skin</tissue>
    </source>
</reference>
<evidence type="ECO:0000313" key="1">
    <source>
        <dbReference type="EMBL" id="CEK49880.1"/>
    </source>
</evidence>
<organism evidence="1">
    <name type="scientific">Arion vulgaris</name>
    <dbReference type="NCBI Taxonomy" id="1028688"/>
    <lineage>
        <taxon>Eukaryota</taxon>
        <taxon>Metazoa</taxon>
        <taxon>Spiralia</taxon>
        <taxon>Lophotrochozoa</taxon>
        <taxon>Mollusca</taxon>
        <taxon>Gastropoda</taxon>
        <taxon>Heterobranchia</taxon>
        <taxon>Euthyneura</taxon>
        <taxon>Panpulmonata</taxon>
        <taxon>Eupulmonata</taxon>
        <taxon>Stylommatophora</taxon>
        <taxon>Helicina</taxon>
        <taxon>Arionoidea</taxon>
        <taxon>Arionidae</taxon>
        <taxon>Arion</taxon>
    </lineage>
</organism>
<proteinExistence type="predicted"/>
<dbReference type="AlphaFoldDB" id="A0A0B6Y2X6"/>
<gene>
    <name evidence="1" type="primary">ORF9139</name>
</gene>
<feature type="non-terminal residue" evidence="1">
    <location>
        <position position="1"/>
    </location>
</feature>
<accession>A0A0B6Y2X6</accession>
<name>A0A0B6Y2X6_9EUPU</name>
<sequence length="88" mass="9680">EFYSPAQRFAAFQLALNSGCDMYGNNSTTFGGVPCSLPGYESRYLPGLHASGHPVNYATHFMQSALHRPDLYPSFTGDFVLLNKLQTS</sequence>
<feature type="non-terminal residue" evidence="1">
    <location>
        <position position="88"/>
    </location>
</feature>